<evidence type="ECO:0000313" key="2">
    <source>
        <dbReference type="EMBL" id="SPD68740.1"/>
    </source>
</evidence>
<sequence length="62" mass="6402">MLRASAVGNHSSHAAGACAGRLVPSHGLVRPCGALLGMPGARAGTAPARRSGTQQREEERRR</sequence>
<reference evidence="2 3" key="1">
    <citation type="submission" date="2018-01" db="EMBL/GenBank/DDBJ databases">
        <authorList>
            <person name="Clerissi C."/>
        </authorList>
    </citation>
    <scope>NUCLEOTIDE SEQUENCE [LARGE SCALE GENOMIC DNA]</scope>
    <source>
        <strain evidence="2">Cupriavidus taiwanensis SWF 66322</strain>
        <plasmid evidence="3">cbm2636_mp</plasmid>
    </source>
</reference>
<name>A0A375D396_9BURK</name>
<dbReference type="PROSITE" id="PS51257">
    <property type="entry name" value="PROKAR_LIPOPROTEIN"/>
    <property type="match status" value="1"/>
</dbReference>
<geneLocation type="plasmid" evidence="3">
    <name>cbm2636_mp</name>
</geneLocation>
<protein>
    <submittedName>
        <fullName evidence="2">Uncharacterized protein</fullName>
    </submittedName>
</protein>
<organism evidence="2 3">
    <name type="scientific">Cupriavidus taiwanensis</name>
    <dbReference type="NCBI Taxonomy" id="164546"/>
    <lineage>
        <taxon>Bacteria</taxon>
        <taxon>Pseudomonadati</taxon>
        <taxon>Pseudomonadota</taxon>
        <taxon>Betaproteobacteria</taxon>
        <taxon>Burkholderiales</taxon>
        <taxon>Burkholderiaceae</taxon>
        <taxon>Cupriavidus</taxon>
    </lineage>
</organism>
<accession>A0A375D396</accession>
<evidence type="ECO:0000256" key="1">
    <source>
        <dbReference type="SAM" id="MobiDB-lite"/>
    </source>
</evidence>
<keyword evidence="2" id="KW-0614">Plasmid</keyword>
<feature type="compositionally biased region" description="Low complexity" evidence="1">
    <location>
        <begin position="39"/>
        <end position="53"/>
    </location>
</feature>
<evidence type="ECO:0000313" key="3">
    <source>
        <dbReference type="Proteomes" id="UP000254259"/>
    </source>
</evidence>
<proteinExistence type="predicted"/>
<gene>
    <name evidence="2" type="ORF">CBM2636_MP21590</name>
</gene>
<feature type="region of interest" description="Disordered" evidence="1">
    <location>
        <begin position="29"/>
        <end position="62"/>
    </location>
</feature>
<dbReference type="AlphaFoldDB" id="A0A375D396"/>
<dbReference type="Proteomes" id="UP000254259">
    <property type="component" value="Plasmid CBM2636_mp"/>
</dbReference>
<dbReference type="EMBL" id="LT984814">
    <property type="protein sequence ID" value="SPD68740.1"/>
    <property type="molecule type" value="Genomic_DNA"/>
</dbReference>